<keyword evidence="1" id="KW-0812">Transmembrane</keyword>
<dbReference type="PANTHER" id="PTHR37013">
    <property type="entry name" value="INTEGRAL MEMBRANE PROTEIN (AFU_ORTHOLOGUE AFUA_1G05950)-RELATED"/>
    <property type="match status" value="1"/>
</dbReference>
<dbReference type="InterPro" id="IPR056120">
    <property type="entry name" value="DUF7703"/>
</dbReference>
<protein>
    <submittedName>
        <fullName evidence="3">Integral membrane protein</fullName>
    </submittedName>
</protein>
<dbReference type="AlphaFoldDB" id="A0A2V1DMJ3"/>
<keyword evidence="1" id="KW-1133">Transmembrane helix</keyword>
<feature type="transmembrane region" description="Helical" evidence="1">
    <location>
        <begin position="47"/>
        <end position="70"/>
    </location>
</feature>
<sequence>MGGETGPPSLSMPERIVMSGFFAIGFYNTVELFVLIFTTFKKWRGLYFWSMVVAAIGIPSHAIAFMLRYFQFAPNIPISFFSLFGWWTMVTGQSVVLWSRLHLVVHDSRKIRWVLVMIFTNASVLQVPESVLFILCNFGNPAPYITAFNIFERITIVVFSLQEAIISGLFMWEGCYSLKAILAIKRREGQNILRYLVALFILVLLLDSGLIALEYTDNFLLETACKPFVYSIKLKAELIILNKLCAFTQMSDYSCQTPSSAPVDAFRNRCISDTISPNCIGPSSLAILARTSV</sequence>
<evidence type="ECO:0000259" key="2">
    <source>
        <dbReference type="Pfam" id="PF24802"/>
    </source>
</evidence>
<dbReference type="Proteomes" id="UP000244855">
    <property type="component" value="Unassembled WGS sequence"/>
</dbReference>
<feature type="transmembrane region" description="Helical" evidence="1">
    <location>
        <begin position="192"/>
        <end position="213"/>
    </location>
</feature>
<feature type="transmembrane region" description="Helical" evidence="1">
    <location>
        <begin position="154"/>
        <end position="172"/>
    </location>
</feature>
<feature type="transmembrane region" description="Helical" evidence="1">
    <location>
        <begin position="111"/>
        <end position="134"/>
    </location>
</feature>
<name>A0A2V1DMJ3_9PLEO</name>
<keyword evidence="1" id="KW-0472">Membrane</keyword>
<proteinExistence type="predicted"/>
<feature type="transmembrane region" description="Helical" evidence="1">
    <location>
        <begin position="76"/>
        <end position="99"/>
    </location>
</feature>
<dbReference type="Pfam" id="PF24802">
    <property type="entry name" value="DUF7703"/>
    <property type="match status" value="1"/>
</dbReference>
<dbReference type="OrthoDB" id="405906at2759"/>
<reference evidence="3 4" key="1">
    <citation type="journal article" date="2018" name="Sci. Rep.">
        <title>Comparative genomics provides insights into the lifestyle and reveals functional heterogeneity of dark septate endophytic fungi.</title>
        <authorList>
            <person name="Knapp D.G."/>
            <person name="Nemeth J.B."/>
            <person name="Barry K."/>
            <person name="Hainaut M."/>
            <person name="Henrissat B."/>
            <person name="Johnson J."/>
            <person name="Kuo A."/>
            <person name="Lim J.H.P."/>
            <person name="Lipzen A."/>
            <person name="Nolan M."/>
            <person name="Ohm R.A."/>
            <person name="Tamas L."/>
            <person name="Grigoriev I.V."/>
            <person name="Spatafora J.W."/>
            <person name="Nagy L.G."/>
            <person name="Kovacs G.M."/>
        </authorList>
    </citation>
    <scope>NUCLEOTIDE SEQUENCE [LARGE SCALE GENOMIC DNA]</scope>
    <source>
        <strain evidence="3 4">DSE2036</strain>
    </source>
</reference>
<dbReference type="EMBL" id="KZ805394">
    <property type="protein sequence ID" value="PVH99320.1"/>
    <property type="molecule type" value="Genomic_DNA"/>
</dbReference>
<gene>
    <name evidence="3" type="ORF">DM02DRAFT_711741</name>
</gene>
<accession>A0A2V1DMJ3</accession>
<keyword evidence="4" id="KW-1185">Reference proteome</keyword>
<feature type="domain" description="DUF7703" evidence="2">
    <location>
        <begin position="5"/>
        <end position="258"/>
    </location>
</feature>
<evidence type="ECO:0000256" key="1">
    <source>
        <dbReference type="SAM" id="Phobius"/>
    </source>
</evidence>
<organism evidence="3 4">
    <name type="scientific">Periconia macrospinosa</name>
    <dbReference type="NCBI Taxonomy" id="97972"/>
    <lineage>
        <taxon>Eukaryota</taxon>
        <taxon>Fungi</taxon>
        <taxon>Dikarya</taxon>
        <taxon>Ascomycota</taxon>
        <taxon>Pezizomycotina</taxon>
        <taxon>Dothideomycetes</taxon>
        <taxon>Pleosporomycetidae</taxon>
        <taxon>Pleosporales</taxon>
        <taxon>Massarineae</taxon>
        <taxon>Periconiaceae</taxon>
        <taxon>Periconia</taxon>
    </lineage>
</organism>
<evidence type="ECO:0000313" key="4">
    <source>
        <dbReference type="Proteomes" id="UP000244855"/>
    </source>
</evidence>
<feature type="transmembrane region" description="Helical" evidence="1">
    <location>
        <begin position="16"/>
        <end position="40"/>
    </location>
</feature>
<evidence type="ECO:0000313" key="3">
    <source>
        <dbReference type="EMBL" id="PVH99320.1"/>
    </source>
</evidence>